<dbReference type="CDD" id="cd07377">
    <property type="entry name" value="WHTH_GntR"/>
    <property type="match status" value="1"/>
</dbReference>
<keyword evidence="3" id="KW-0804">Transcription</keyword>
<dbReference type="InterPro" id="IPR000524">
    <property type="entry name" value="Tscrpt_reg_HTH_GntR"/>
</dbReference>
<reference evidence="5 6" key="1">
    <citation type="submission" date="2020-08" db="EMBL/GenBank/DDBJ databases">
        <title>Genomic Encyclopedia of Type Strains, Phase IV (KMG-V): Genome sequencing to study the core and pangenomes of soil and plant-associated prokaryotes.</title>
        <authorList>
            <person name="Whitman W."/>
        </authorList>
    </citation>
    <scope>NUCLEOTIDE SEQUENCE [LARGE SCALE GENOMIC DNA]</scope>
    <source>
        <strain evidence="5 6">M2T3</strain>
    </source>
</reference>
<dbReference type="PROSITE" id="PS50949">
    <property type="entry name" value="HTH_GNTR"/>
    <property type="match status" value="1"/>
</dbReference>
<dbReference type="GO" id="GO:0003677">
    <property type="term" value="F:DNA binding"/>
    <property type="evidence" value="ECO:0007669"/>
    <property type="project" value="UniProtKB-KW"/>
</dbReference>
<dbReference type="PANTHER" id="PTHR38445:SF10">
    <property type="entry name" value="GNTR-FAMILY TRANSCRIPTIONAL REGULATOR"/>
    <property type="match status" value="1"/>
</dbReference>
<organism evidence="5 6">
    <name type="scientific">Pedobacter cryoconitis</name>
    <dbReference type="NCBI Taxonomy" id="188932"/>
    <lineage>
        <taxon>Bacteria</taxon>
        <taxon>Pseudomonadati</taxon>
        <taxon>Bacteroidota</taxon>
        <taxon>Sphingobacteriia</taxon>
        <taxon>Sphingobacteriales</taxon>
        <taxon>Sphingobacteriaceae</taxon>
        <taxon>Pedobacter</taxon>
    </lineage>
</organism>
<evidence type="ECO:0000256" key="1">
    <source>
        <dbReference type="ARBA" id="ARBA00023015"/>
    </source>
</evidence>
<feature type="domain" description="HTH gntR-type" evidence="4">
    <location>
        <begin position="7"/>
        <end position="75"/>
    </location>
</feature>
<dbReference type="InterPro" id="IPR036390">
    <property type="entry name" value="WH_DNA-bd_sf"/>
</dbReference>
<sequence length="127" mass="14968">MEFRENEAIYLQIAAYIGDHILMGTWVLNEKIPSVRELAVSLQVNPNTVMRSYEFLQGIEIIMNKRGIGFFVMPDAKEKMTAYRKERFLGQELPEFFRNLDLLDISIDEIKQRFETFTVEKNQSEQL</sequence>
<name>A0A7X0MML0_9SPHI</name>
<dbReference type="EMBL" id="JACHCC010000014">
    <property type="protein sequence ID" value="MBB6502578.1"/>
    <property type="molecule type" value="Genomic_DNA"/>
</dbReference>
<comment type="caution">
    <text evidence="5">The sequence shown here is derived from an EMBL/GenBank/DDBJ whole genome shotgun (WGS) entry which is preliminary data.</text>
</comment>
<dbReference type="Proteomes" id="UP000521017">
    <property type="component" value="Unassembled WGS sequence"/>
</dbReference>
<accession>A0A7X0MML0</accession>
<protein>
    <submittedName>
        <fullName evidence="5">DNA-binding transcriptional regulator YhcF (GntR family)</fullName>
    </submittedName>
</protein>
<dbReference type="Gene3D" id="1.10.287.100">
    <property type="match status" value="1"/>
</dbReference>
<proteinExistence type="predicted"/>
<dbReference type="SUPFAM" id="SSF46785">
    <property type="entry name" value="Winged helix' DNA-binding domain"/>
    <property type="match status" value="1"/>
</dbReference>
<evidence type="ECO:0000313" key="6">
    <source>
        <dbReference type="Proteomes" id="UP000521017"/>
    </source>
</evidence>
<dbReference type="GO" id="GO:0003700">
    <property type="term" value="F:DNA-binding transcription factor activity"/>
    <property type="evidence" value="ECO:0007669"/>
    <property type="project" value="InterPro"/>
</dbReference>
<dbReference type="SMART" id="SM00345">
    <property type="entry name" value="HTH_GNTR"/>
    <property type="match status" value="1"/>
</dbReference>
<dbReference type="Pfam" id="PF00392">
    <property type="entry name" value="GntR"/>
    <property type="match status" value="1"/>
</dbReference>
<dbReference type="InterPro" id="IPR036388">
    <property type="entry name" value="WH-like_DNA-bd_sf"/>
</dbReference>
<dbReference type="Gene3D" id="1.10.10.10">
    <property type="entry name" value="Winged helix-like DNA-binding domain superfamily/Winged helix DNA-binding domain"/>
    <property type="match status" value="1"/>
</dbReference>
<dbReference type="PANTHER" id="PTHR38445">
    <property type="entry name" value="HTH-TYPE TRANSCRIPTIONAL REPRESSOR YTRA"/>
    <property type="match status" value="1"/>
</dbReference>
<keyword evidence="2 5" id="KW-0238">DNA-binding</keyword>
<evidence type="ECO:0000313" key="5">
    <source>
        <dbReference type="EMBL" id="MBB6502578.1"/>
    </source>
</evidence>
<evidence type="ECO:0000256" key="2">
    <source>
        <dbReference type="ARBA" id="ARBA00023125"/>
    </source>
</evidence>
<gene>
    <name evidence="5" type="ORF">HDF25_004761</name>
</gene>
<evidence type="ECO:0000256" key="3">
    <source>
        <dbReference type="ARBA" id="ARBA00023163"/>
    </source>
</evidence>
<keyword evidence="1" id="KW-0805">Transcription regulation</keyword>
<evidence type="ECO:0000259" key="4">
    <source>
        <dbReference type="PROSITE" id="PS50949"/>
    </source>
</evidence>
<dbReference type="RefSeq" id="WP_184628826.1">
    <property type="nucleotide sequence ID" value="NZ_JACHCC010000014.1"/>
</dbReference>
<dbReference type="AlphaFoldDB" id="A0A7X0MML0"/>